<evidence type="ECO:0000256" key="4">
    <source>
        <dbReference type="ARBA" id="ARBA00022692"/>
    </source>
</evidence>
<proteinExistence type="inferred from homology"/>
<dbReference type="InterPro" id="IPR022813">
    <property type="entry name" value="SecD/SecF_arch_bac"/>
</dbReference>
<feature type="transmembrane region" description="Helical" evidence="9">
    <location>
        <begin position="379"/>
        <end position="399"/>
    </location>
</feature>
<evidence type="ECO:0000256" key="8">
    <source>
        <dbReference type="ARBA" id="ARBA00023136"/>
    </source>
</evidence>
<dbReference type="PANTHER" id="PTHR30081">
    <property type="entry name" value="PROTEIN-EXPORT MEMBRANE PROTEIN SEC"/>
    <property type="match status" value="1"/>
</dbReference>
<dbReference type="Pfam" id="PF22599">
    <property type="entry name" value="SecDF_P1_head"/>
    <property type="match status" value="1"/>
</dbReference>
<dbReference type="Gene3D" id="3.30.1360.200">
    <property type="match status" value="1"/>
</dbReference>
<keyword evidence="7" id="KW-0811">Translocation</keyword>
<dbReference type="NCBIfam" id="TIGR00916">
    <property type="entry name" value="2A0604s01"/>
    <property type="match status" value="1"/>
</dbReference>
<evidence type="ECO:0000256" key="5">
    <source>
        <dbReference type="ARBA" id="ARBA00022927"/>
    </source>
</evidence>
<dbReference type="InterPro" id="IPR048634">
    <property type="entry name" value="SecD_SecF_C"/>
</dbReference>
<sequence length="541" mass="58218">DNPERLDEIADIDAAAIRRGLDLKGGMYLVLEVDQEGMNTSEAADALLRVKEILYNRIDKFGVSEPEITTFGSSRIVVKLPGLQDPERAKALLGRTARLEFRMVRPDTEIQAVLDKLDRLYLGDSPVGEDSAEAADASAETEDGTEVAVAEIDSTAVAATDTASNPFGDLDDLMGSDESLAGADEAYLKDHPFTGLLIAQPGVLGSTPLFVEESNVVRVQAMLDDPRTSRSLRNMEFQLEMEPMDFGQGQMLRPLYLVDTSAILTGDQLTDALSTSNPDRPGFWQVNFSLNNRGSRTFAKVTGENVGRFLAISLDGRISSAPVIQGKIPSGSGSISGNFTNAEASDLALLLRAGALPTDVYIAEERTVGPSLGSDSIRMGVNAALYGSVLVILFILFYYRLSGVVTVLALVSNIIILMAVLAQFDLVLTLPGIAGIILTVGMAVDANVLINERIREELRKDKTIRASVQSGYANATRTIVDANITTLIAGGILLWFGTGPIKGFAVTLSIGILTSMFTALVMTRVVMEFLTRRQGRKKMSI</sequence>
<reference evidence="13 14" key="1">
    <citation type="submission" date="2020-08" db="EMBL/GenBank/DDBJ databases">
        <title>Acidobacteriota in marine sediments use diverse sulfur dissimilation pathways.</title>
        <authorList>
            <person name="Wasmund K."/>
        </authorList>
    </citation>
    <scope>NUCLEOTIDE SEQUENCE [LARGE SCALE GENOMIC DNA]</scope>
    <source>
        <strain evidence="13">MAG AM4</strain>
    </source>
</reference>
<evidence type="ECO:0000313" key="14">
    <source>
        <dbReference type="Proteomes" id="UP000648239"/>
    </source>
</evidence>
<comment type="subcellular location">
    <subcellularLocation>
        <location evidence="1">Cell membrane</location>
        <topology evidence="1">Multi-pass membrane protein</topology>
    </subcellularLocation>
</comment>
<dbReference type="InterPro" id="IPR055344">
    <property type="entry name" value="SecD_SecF_C_bact"/>
</dbReference>
<dbReference type="FunFam" id="1.20.1640.10:FF:000004">
    <property type="entry name" value="Protein translocase subunit SecD"/>
    <property type="match status" value="1"/>
</dbReference>
<protein>
    <submittedName>
        <fullName evidence="13">Protein translocase subunit SecD</fullName>
    </submittedName>
</protein>
<dbReference type="NCBIfam" id="TIGR01129">
    <property type="entry name" value="secD"/>
    <property type="match status" value="1"/>
</dbReference>
<feature type="domain" description="SecDF P1 head subdomain" evidence="12">
    <location>
        <begin position="256"/>
        <end position="357"/>
    </location>
</feature>
<dbReference type="InterPro" id="IPR054384">
    <property type="entry name" value="SecDF_P1_head"/>
</dbReference>
<dbReference type="Pfam" id="PF02355">
    <property type="entry name" value="SecD_SecF_C"/>
    <property type="match status" value="1"/>
</dbReference>
<dbReference type="GO" id="GO:0005886">
    <property type="term" value="C:plasma membrane"/>
    <property type="evidence" value="ECO:0007669"/>
    <property type="project" value="UniProtKB-SubCell"/>
</dbReference>
<evidence type="ECO:0000256" key="9">
    <source>
        <dbReference type="SAM" id="Phobius"/>
    </source>
</evidence>
<evidence type="ECO:0000256" key="3">
    <source>
        <dbReference type="ARBA" id="ARBA00022475"/>
    </source>
</evidence>
<evidence type="ECO:0000256" key="2">
    <source>
        <dbReference type="ARBA" id="ARBA00022448"/>
    </source>
</evidence>
<keyword evidence="2" id="KW-0813">Transport</keyword>
<dbReference type="InterPro" id="IPR048631">
    <property type="entry name" value="SecD_1st"/>
</dbReference>
<dbReference type="EMBL" id="JACXWD010000164">
    <property type="protein sequence ID" value="MBD3869693.1"/>
    <property type="molecule type" value="Genomic_DNA"/>
</dbReference>
<organism evidence="13 14">
    <name type="scientific">Candidatus Polarisedimenticola svalbardensis</name>
    <dbReference type="NCBI Taxonomy" id="2886004"/>
    <lineage>
        <taxon>Bacteria</taxon>
        <taxon>Pseudomonadati</taxon>
        <taxon>Acidobacteriota</taxon>
        <taxon>Candidatus Polarisedimenticolia</taxon>
        <taxon>Candidatus Polarisedimenticolales</taxon>
        <taxon>Candidatus Polarisedimenticolaceae</taxon>
        <taxon>Candidatus Polarisedimenticola</taxon>
    </lineage>
</organism>
<evidence type="ECO:0000313" key="13">
    <source>
        <dbReference type="EMBL" id="MBD3869693.1"/>
    </source>
</evidence>
<feature type="transmembrane region" description="Helical" evidence="9">
    <location>
        <begin position="504"/>
        <end position="527"/>
    </location>
</feature>
<feature type="transmembrane region" description="Helical" evidence="9">
    <location>
        <begin position="479"/>
        <end position="498"/>
    </location>
</feature>
<keyword evidence="5" id="KW-0653">Protein transport</keyword>
<dbReference type="Proteomes" id="UP000648239">
    <property type="component" value="Unassembled WGS sequence"/>
</dbReference>
<dbReference type="AlphaFoldDB" id="A0A8J6XXS2"/>
<dbReference type="InterPro" id="IPR001036">
    <property type="entry name" value="Acrflvin-R"/>
</dbReference>
<dbReference type="GO" id="GO:0006886">
    <property type="term" value="P:intracellular protein transport"/>
    <property type="evidence" value="ECO:0007669"/>
    <property type="project" value="InterPro"/>
</dbReference>
<feature type="domain" description="Protein export membrane protein SecD/SecF C-terminal" evidence="10">
    <location>
        <begin position="359"/>
        <end position="530"/>
    </location>
</feature>
<keyword evidence="4 9" id="KW-0812">Transmembrane</keyword>
<evidence type="ECO:0000259" key="12">
    <source>
        <dbReference type="Pfam" id="PF22599"/>
    </source>
</evidence>
<dbReference type="PANTHER" id="PTHR30081:SF1">
    <property type="entry name" value="PROTEIN TRANSLOCASE SUBUNIT SECD"/>
    <property type="match status" value="1"/>
</dbReference>
<evidence type="ECO:0000256" key="1">
    <source>
        <dbReference type="ARBA" id="ARBA00004651"/>
    </source>
</evidence>
<feature type="non-terminal residue" evidence="13">
    <location>
        <position position="1"/>
    </location>
</feature>
<feature type="transmembrane region" description="Helical" evidence="9">
    <location>
        <begin position="430"/>
        <end position="450"/>
    </location>
</feature>
<accession>A0A8J6XXS2</accession>
<dbReference type="SUPFAM" id="SSF82866">
    <property type="entry name" value="Multidrug efflux transporter AcrB transmembrane domain"/>
    <property type="match status" value="1"/>
</dbReference>
<feature type="domain" description="Protein translocase subunit SecDF P1" evidence="11">
    <location>
        <begin position="49"/>
        <end position="105"/>
    </location>
</feature>
<dbReference type="GO" id="GO:0015450">
    <property type="term" value="F:protein-transporting ATPase activity"/>
    <property type="evidence" value="ECO:0007669"/>
    <property type="project" value="InterPro"/>
</dbReference>
<dbReference type="PRINTS" id="PR00702">
    <property type="entry name" value="ACRIFLAVINRP"/>
</dbReference>
<evidence type="ECO:0000259" key="11">
    <source>
        <dbReference type="Pfam" id="PF21760"/>
    </source>
</evidence>
<dbReference type="Gene3D" id="3.30.70.3220">
    <property type="match status" value="1"/>
</dbReference>
<name>A0A8J6XXS2_9BACT</name>
<dbReference type="Gene3D" id="1.20.1640.10">
    <property type="entry name" value="Multidrug efflux transporter AcrB transmembrane domain"/>
    <property type="match status" value="1"/>
</dbReference>
<dbReference type="Pfam" id="PF21760">
    <property type="entry name" value="SecD_1st"/>
    <property type="match status" value="1"/>
</dbReference>
<dbReference type="InterPro" id="IPR005791">
    <property type="entry name" value="SecD"/>
</dbReference>
<dbReference type="HAMAP" id="MF_01463_B">
    <property type="entry name" value="SecD_B"/>
    <property type="match status" value="1"/>
</dbReference>
<evidence type="ECO:0000259" key="10">
    <source>
        <dbReference type="Pfam" id="PF02355"/>
    </source>
</evidence>
<comment type="caution">
    <text evidence="13">The sequence shown here is derived from an EMBL/GenBank/DDBJ whole genome shotgun (WGS) entry which is preliminary data.</text>
</comment>
<feature type="transmembrane region" description="Helical" evidence="9">
    <location>
        <begin position="404"/>
        <end position="424"/>
    </location>
</feature>
<gene>
    <name evidence="13" type="primary">secD</name>
    <name evidence="13" type="ORF">IFK94_16360</name>
</gene>
<evidence type="ECO:0000256" key="7">
    <source>
        <dbReference type="ARBA" id="ARBA00023010"/>
    </source>
</evidence>
<keyword evidence="6 9" id="KW-1133">Transmembrane helix</keyword>
<keyword evidence="3" id="KW-1003">Cell membrane</keyword>
<keyword evidence="8 9" id="KW-0472">Membrane</keyword>
<evidence type="ECO:0000256" key="6">
    <source>
        <dbReference type="ARBA" id="ARBA00022989"/>
    </source>
</evidence>